<keyword evidence="2" id="KW-1185">Reference proteome</keyword>
<organism evidence="1 2">
    <name type="scientific">Paenibacillus selenitireducens</name>
    <dbReference type="NCBI Taxonomy" id="1324314"/>
    <lineage>
        <taxon>Bacteria</taxon>
        <taxon>Bacillati</taxon>
        <taxon>Bacillota</taxon>
        <taxon>Bacilli</taxon>
        <taxon>Bacillales</taxon>
        <taxon>Paenibacillaceae</taxon>
        <taxon>Paenibacillus</taxon>
    </lineage>
</organism>
<sequence>MSEAIHQENALVGNRIQITGNTNDHPFEIGQVLIVTNWYDFEPEDGEFGVEAAEHMETEHWFVRHADYIVIERSSIITEDDSCG</sequence>
<reference evidence="1 2" key="1">
    <citation type="submission" date="2017-01" db="EMBL/GenBank/DDBJ databases">
        <title>Genome analysis of Paenibacillus selenitrireducens ES3-24.</title>
        <authorList>
            <person name="Xu D."/>
            <person name="Yao R."/>
            <person name="Zheng S."/>
        </authorList>
    </citation>
    <scope>NUCLEOTIDE SEQUENCE [LARGE SCALE GENOMIC DNA]</scope>
    <source>
        <strain evidence="1 2">ES3-24</strain>
    </source>
</reference>
<proteinExistence type="predicted"/>
<protein>
    <recommendedName>
        <fullName evidence="3">DUF2187 domain-containing protein</fullName>
    </recommendedName>
</protein>
<dbReference type="Proteomes" id="UP000190188">
    <property type="component" value="Unassembled WGS sequence"/>
</dbReference>
<dbReference type="OrthoDB" id="2620577at2"/>
<evidence type="ECO:0000313" key="2">
    <source>
        <dbReference type="Proteomes" id="UP000190188"/>
    </source>
</evidence>
<dbReference type="STRING" id="1324314.BVG16_11600"/>
<accession>A0A1T2XF96</accession>
<gene>
    <name evidence="1" type="ORF">BVG16_11600</name>
</gene>
<dbReference type="RefSeq" id="WP_078498845.1">
    <property type="nucleotide sequence ID" value="NZ_MSZX01000004.1"/>
</dbReference>
<dbReference type="EMBL" id="MSZX01000004">
    <property type="protein sequence ID" value="OPA78508.1"/>
    <property type="molecule type" value="Genomic_DNA"/>
</dbReference>
<dbReference type="AlphaFoldDB" id="A0A1T2XF96"/>
<name>A0A1T2XF96_9BACL</name>
<comment type="caution">
    <text evidence="1">The sequence shown here is derived from an EMBL/GenBank/DDBJ whole genome shotgun (WGS) entry which is preliminary data.</text>
</comment>
<evidence type="ECO:0008006" key="3">
    <source>
        <dbReference type="Google" id="ProtNLM"/>
    </source>
</evidence>
<evidence type="ECO:0000313" key="1">
    <source>
        <dbReference type="EMBL" id="OPA78508.1"/>
    </source>
</evidence>